<evidence type="ECO:0000313" key="2">
    <source>
        <dbReference type="EMBL" id="MXQ95320.1"/>
    </source>
</evidence>
<keyword evidence="3" id="KW-1185">Reference proteome</keyword>
<accession>A0A6B0RZ30</accession>
<evidence type="ECO:0000313" key="3">
    <source>
        <dbReference type="Proteomes" id="UP000322234"/>
    </source>
</evidence>
<feature type="region of interest" description="Disordered" evidence="1">
    <location>
        <begin position="209"/>
        <end position="250"/>
    </location>
</feature>
<comment type="caution">
    <text evidence="2">The sequence shown here is derived from an EMBL/GenBank/DDBJ whole genome shotgun (WGS) entry which is preliminary data.</text>
</comment>
<proteinExistence type="predicted"/>
<protein>
    <submittedName>
        <fullName evidence="2">Uncharacterized protein</fullName>
    </submittedName>
</protein>
<evidence type="ECO:0000256" key="1">
    <source>
        <dbReference type="SAM" id="MobiDB-lite"/>
    </source>
</evidence>
<sequence>MGVPEAEFPSSSEIPSAPSDEGPAGGPGGVAHPPCSERSTPWIETSSRKGHRRSVQTEGAPGSWDPRPCREESEPLGAACKVLAPEPRDAADSETPQRPGGQKHTQLCTRGPTSKARKTKPADGAVASPADGAETEHGSKGGTDKDLWAELDPVNNSEALTSIPAREVLGKLAVSDFLGHLRIEVAGSSQLTSGHSNCLVIRDDERCEDEHPAQPCPSPVSPWIQEEPGAQESPCWSPGTDFWTGRHQSP</sequence>
<organism evidence="2 3">
    <name type="scientific">Bos mutus</name>
    <name type="common">wild yak</name>
    <dbReference type="NCBI Taxonomy" id="72004"/>
    <lineage>
        <taxon>Eukaryota</taxon>
        <taxon>Metazoa</taxon>
        <taxon>Chordata</taxon>
        <taxon>Craniata</taxon>
        <taxon>Vertebrata</taxon>
        <taxon>Euteleostomi</taxon>
        <taxon>Mammalia</taxon>
        <taxon>Eutheria</taxon>
        <taxon>Laurasiatheria</taxon>
        <taxon>Artiodactyla</taxon>
        <taxon>Ruminantia</taxon>
        <taxon>Pecora</taxon>
        <taxon>Bovidae</taxon>
        <taxon>Bovinae</taxon>
        <taxon>Bos</taxon>
    </lineage>
</organism>
<dbReference type="Proteomes" id="UP000322234">
    <property type="component" value="Unassembled WGS sequence"/>
</dbReference>
<feature type="compositionally biased region" description="Basic and acidic residues" evidence="1">
    <location>
        <begin position="134"/>
        <end position="148"/>
    </location>
</feature>
<feature type="compositionally biased region" description="Polar residues" evidence="1">
    <location>
        <begin position="103"/>
        <end position="112"/>
    </location>
</feature>
<dbReference type="EMBL" id="VBQZ03000132">
    <property type="protein sequence ID" value="MXQ95320.1"/>
    <property type="molecule type" value="Genomic_DNA"/>
</dbReference>
<dbReference type="AlphaFoldDB" id="A0A6B0RZ30"/>
<feature type="region of interest" description="Disordered" evidence="1">
    <location>
        <begin position="1"/>
        <end position="150"/>
    </location>
</feature>
<gene>
    <name evidence="2" type="ORF">E5288_WYG005105</name>
</gene>
<name>A0A6B0RZ30_9CETA</name>
<reference evidence="2" key="1">
    <citation type="submission" date="2019-10" db="EMBL/GenBank/DDBJ databases">
        <title>The sequence and de novo assembly of the wild yak genome.</title>
        <authorList>
            <person name="Liu Y."/>
        </authorList>
    </citation>
    <scope>NUCLEOTIDE SEQUENCE [LARGE SCALE GENOMIC DNA]</scope>
    <source>
        <strain evidence="2">WY2019</strain>
    </source>
</reference>